<organism evidence="2 3">
    <name type="scientific">Argiope bruennichi</name>
    <name type="common">Wasp spider</name>
    <name type="synonym">Aranea bruennichi</name>
    <dbReference type="NCBI Taxonomy" id="94029"/>
    <lineage>
        <taxon>Eukaryota</taxon>
        <taxon>Metazoa</taxon>
        <taxon>Ecdysozoa</taxon>
        <taxon>Arthropoda</taxon>
        <taxon>Chelicerata</taxon>
        <taxon>Arachnida</taxon>
        <taxon>Araneae</taxon>
        <taxon>Araneomorphae</taxon>
        <taxon>Entelegynae</taxon>
        <taxon>Araneoidea</taxon>
        <taxon>Araneidae</taxon>
        <taxon>Argiope</taxon>
    </lineage>
</organism>
<keyword evidence="3" id="KW-1185">Reference proteome</keyword>
<proteinExistence type="predicted"/>
<sequence length="185" mass="21346">MEGDGCSDDSSNCKSISSNSSRRSSYLGSGNLSEFMREIRQHCVQLALTKEEALLAHNQAKRLKEALDSTSWSPSKRKQLSERLDEAVRQVQITEEKLKNAKPCINRNCEYHDWEKNLCTHIQNLQNRIQILHSTASTFIDTLQQMKENNLEHTSQYLDDYSKLQELQTDAVNLEGYLGEYFIRN</sequence>
<feature type="compositionally biased region" description="Low complexity" evidence="1">
    <location>
        <begin position="8"/>
        <end position="26"/>
    </location>
</feature>
<feature type="region of interest" description="Disordered" evidence="1">
    <location>
        <begin position="1"/>
        <end position="26"/>
    </location>
</feature>
<comment type="caution">
    <text evidence="2">The sequence shown here is derived from an EMBL/GenBank/DDBJ whole genome shotgun (WGS) entry which is preliminary data.</text>
</comment>
<evidence type="ECO:0000256" key="1">
    <source>
        <dbReference type="SAM" id="MobiDB-lite"/>
    </source>
</evidence>
<gene>
    <name evidence="2" type="ORF">HNY73_010904</name>
</gene>
<accession>A0A8T0F3D9</accession>
<reference evidence="2" key="1">
    <citation type="journal article" date="2020" name="bioRxiv">
        <title>Chromosome-level reference genome of the European wasp spider Argiope bruennichi: a resource for studies on range expansion and evolutionary adaptation.</title>
        <authorList>
            <person name="Sheffer M.M."/>
            <person name="Hoppe A."/>
            <person name="Krehenwinkel H."/>
            <person name="Uhl G."/>
            <person name="Kuss A.W."/>
            <person name="Jensen L."/>
            <person name="Jensen C."/>
            <person name="Gillespie R.G."/>
            <person name="Hoff K.J."/>
            <person name="Prost S."/>
        </authorList>
    </citation>
    <scope>NUCLEOTIDE SEQUENCE</scope>
</reference>
<dbReference type="AlphaFoldDB" id="A0A8T0F3D9"/>
<name>A0A8T0F3D9_ARGBR</name>
<dbReference type="Proteomes" id="UP000807504">
    <property type="component" value="Unassembled WGS sequence"/>
</dbReference>
<evidence type="ECO:0000313" key="2">
    <source>
        <dbReference type="EMBL" id="KAF8785351.1"/>
    </source>
</evidence>
<evidence type="ECO:0000313" key="3">
    <source>
        <dbReference type="Proteomes" id="UP000807504"/>
    </source>
</evidence>
<dbReference type="EMBL" id="JABXBU010000030">
    <property type="protein sequence ID" value="KAF8785351.1"/>
    <property type="molecule type" value="Genomic_DNA"/>
</dbReference>
<protein>
    <submittedName>
        <fullName evidence="2">Uncharacterized protein</fullName>
    </submittedName>
</protein>
<reference evidence="2" key="2">
    <citation type="submission" date="2020-06" db="EMBL/GenBank/DDBJ databases">
        <authorList>
            <person name="Sheffer M."/>
        </authorList>
    </citation>
    <scope>NUCLEOTIDE SEQUENCE</scope>
</reference>